<proteinExistence type="predicted"/>
<keyword evidence="2" id="KW-1185">Reference proteome</keyword>
<dbReference type="AlphaFoldDB" id="A0A385SYJ7"/>
<name>A0A385SYJ7_9BACT</name>
<reference evidence="2" key="1">
    <citation type="submission" date="2018-09" db="EMBL/GenBank/DDBJ databases">
        <title>Chryseolinea sp. KIS68-18 isolated from soil.</title>
        <authorList>
            <person name="Weon H.-Y."/>
            <person name="Kwon S.-W."/>
            <person name="Lee S.A."/>
        </authorList>
    </citation>
    <scope>NUCLEOTIDE SEQUENCE [LARGE SCALE GENOMIC DNA]</scope>
    <source>
        <strain evidence="2">KIS68-18</strain>
    </source>
</reference>
<sequence>MREIERALDRIDVVTIALSPDFCGDGRQGWQNSLRIVSLISNHFDLRLNNEDLLSTLSDF</sequence>
<dbReference type="Proteomes" id="UP000266183">
    <property type="component" value="Chromosome"/>
</dbReference>
<gene>
    <name evidence="1" type="ORF">D4L85_31440</name>
</gene>
<dbReference type="KEGG" id="chk:D4L85_31440"/>
<accession>A0A385SYJ7</accession>
<organism evidence="1 2">
    <name type="scientific">Chryseolinea soli</name>
    <dbReference type="NCBI Taxonomy" id="2321403"/>
    <lineage>
        <taxon>Bacteria</taxon>
        <taxon>Pseudomonadati</taxon>
        <taxon>Bacteroidota</taxon>
        <taxon>Cytophagia</taxon>
        <taxon>Cytophagales</taxon>
        <taxon>Fulvivirgaceae</taxon>
        <taxon>Chryseolinea</taxon>
    </lineage>
</organism>
<protein>
    <submittedName>
        <fullName evidence="1">Uncharacterized protein</fullName>
    </submittedName>
</protein>
<evidence type="ECO:0000313" key="1">
    <source>
        <dbReference type="EMBL" id="AYB34820.1"/>
    </source>
</evidence>
<dbReference type="EMBL" id="CP032382">
    <property type="protein sequence ID" value="AYB34820.1"/>
    <property type="molecule type" value="Genomic_DNA"/>
</dbReference>
<evidence type="ECO:0000313" key="2">
    <source>
        <dbReference type="Proteomes" id="UP000266183"/>
    </source>
</evidence>